<evidence type="ECO:0000313" key="10">
    <source>
        <dbReference type="Proteomes" id="UP001236806"/>
    </source>
</evidence>
<evidence type="ECO:0000256" key="4">
    <source>
        <dbReference type="ARBA" id="ARBA00022690"/>
    </source>
</evidence>
<dbReference type="EMBL" id="JAUSXB010000001">
    <property type="protein sequence ID" value="MDQ0675662.1"/>
    <property type="molecule type" value="Genomic_DNA"/>
</dbReference>
<protein>
    <recommendedName>
        <fullName evidence="8">Subtilisin inhibitor domain-containing protein</fullName>
    </recommendedName>
</protein>
<evidence type="ECO:0000256" key="3">
    <source>
        <dbReference type="ARBA" id="ARBA00022525"/>
    </source>
</evidence>
<keyword evidence="5" id="KW-0722">Serine protease inhibitor</keyword>
<dbReference type="InterPro" id="IPR036819">
    <property type="entry name" value="Subtilisin_inhibitor-like_sf"/>
</dbReference>
<keyword evidence="3" id="KW-0964">Secreted</keyword>
<evidence type="ECO:0000256" key="1">
    <source>
        <dbReference type="ARBA" id="ARBA00004613"/>
    </source>
</evidence>
<dbReference type="Pfam" id="PF00720">
    <property type="entry name" value="SSI"/>
    <property type="match status" value="1"/>
</dbReference>
<comment type="caution">
    <text evidence="9">The sequence shown here is derived from an EMBL/GenBank/DDBJ whole genome shotgun (WGS) entry which is preliminary data.</text>
</comment>
<organism evidence="9 10">
    <name type="scientific">Pseudarthrobacter siccitolerans</name>
    <dbReference type="NCBI Taxonomy" id="861266"/>
    <lineage>
        <taxon>Bacteria</taxon>
        <taxon>Bacillati</taxon>
        <taxon>Actinomycetota</taxon>
        <taxon>Actinomycetes</taxon>
        <taxon>Micrococcales</taxon>
        <taxon>Micrococcaceae</taxon>
        <taxon>Pseudarthrobacter</taxon>
    </lineage>
</organism>
<dbReference type="RefSeq" id="WP_306637919.1">
    <property type="nucleotide sequence ID" value="NZ_JAUSXB010000001.1"/>
</dbReference>
<feature type="region of interest" description="Disordered" evidence="7">
    <location>
        <begin position="33"/>
        <end position="93"/>
    </location>
</feature>
<feature type="compositionally biased region" description="Low complexity" evidence="7">
    <location>
        <begin position="42"/>
        <end position="74"/>
    </location>
</feature>
<evidence type="ECO:0000313" key="9">
    <source>
        <dbReference type="EMBL" id="MDQ0675662.1"/>
    </source>
</evidence>
<keyword evidence="6" id="KW-1015">Disulfide bond</keyword>
<dbReference type="Gene3D" id="3.30.350.10">
    <property type="entry name" value="Subtilisin inhibitor-like"/>
    <property type="match status" value="1"/>
</dbReference>
<feature type="domain" description="Subtilisin inhibitor" evidence="8">
    <location>
        <begin position="101"/>
        <end position="175"/>
    </location>
</feature>
<evidence type="ECO:0000259" key="8">
    <source>
        <dbReference type="Pfam" id="PF00720"/>
    </source>
</evidence>
<proteinExistence type="inferred from homology"/>
<dbReference type="InterPro" id="IPR023549">
    <property type="entry name" value="Subtilisin_inhibitor"/>
</dbReference>
<comment type="similarity">
    <text evidence="2">Belongs to the protease inhibitor I16 (SSI) family.</text>
</comment>
<reference evidence="9 10" key="1">
    <citation type="submission" date="2023-07" db="EMBL/GenBank/DDBJ databases">
        <title>Comparative genomics of wheat-associated soil bacteria to identify genetic determinants of phenazine resistance.</title>
        <authorList>
            <person name="Mouncey N."/>
        </authorList>
    </citation>
    <scope>NUCLEOTIDE SEQUENCE [LARGE SCALE GENOMIC DNA]</scope>
    <source>
        <strain evidence="9 10">W1I3</strain>
    </source>
</reference>
<keyword evidence="10" id="KW-1185">Reference proteome</keyword>
<dbReference type="SUPFAM" id="SSF55399">
    <property type="entry name" value="Subtilisin inhibitor"/>
    <property type="match status" value="1"/>
</dbReference>
<name>A0ABU0PQ24_9MICC</name>
<dbReference type="Proteomes" id="UP001236806">
    <property type="component" value="Unassembled WGS sequence"/>
</dbReference>
<comment type="subcellular location">
    <subcellularLocation>
        <location evidence="1">Secreted</location>
    </subcellularLocation>
</comment>
<gene>
    <name evidence="9" type="ORF">QFZ36_003223</name>
</gene>
<evidence type="ECO:0000256" key="7">
    <source>
        <dbReference type="SAM" id="MobiDB-lite"/>
    </source>
</evidence>
<evidence type="ECO:0000256" key="2">
    <source>
        <dbReference type="ARBA" id="ARBA00010472"/>
    </source>
</evidence>
<evidence type="ECO:0000256" key="5">
    <source>
        <dbReference type="ARBA" id="ARBA00022900"/>
    </source>
</evidence>
<evidence type="ECO:0000256" key="6">
    <source>
        <dbReference type="ARBA" id="ARBA00023157"/>
    </source>
</evidence>
<keyword evidence="4" id="KW-0646">Protease inhibitor</keyword>
<accession>A0ABU0PQ24</accession>
<sequence length="203" mass="19986">MTDRPRRGHHLQAGKVHSTVLLLASLLLLPACSPGEGGGTPSGDASPSPAAPSSASSSATPSGNTSPDAESTVPAPSPGPATGPSAGPGQGNAELAITVKPSAGEPEVNYTLVCVSGVPDSESKHPNADAGCAALKENAALLAPPALRTDQVCTQQYGGPQEATVTGVVDGVPVDDVFKRTNGCEISAWNAAQDVIGATGGAY</sequence>